<evidence type="ECO:0000256" key="1">
    <source>
        <dbReference type="SAM" id="MobiDB-lite"/>
    </source>
</evidence>
<gene>
    <name evidence="2" type="ORF">EDC54_11150</name>
</gene>
<proteinExistence type="predicted"/>
<protein>
    <submittedName>
        <fullName evidence="2">Uncharacterized protein</fullName>
    </submittedName>
</protein>
<reference evidence="2 3" key="1">
    <citation type="submission" date="2019-03" db="EMBL/GenBank/DDBJ databases">
        <title>Genomic Encyclopedia of Type Strains, Phase IV (KMG-IV): sequencing the most valuable type-strain genomes for metagenomic binning, comparative biology and taxonomic classification.</title>
        <authorList>
            <person name="Goeker M."/>
        </authorList>
    </citation>
    <scope>NUCLEOTIDE SEQUENCE [LARGE SCALE GENOMIC DNA]</scope>
    <source>
        <strain evidence="2 3">DSM 16730</strain>
    </source>
</reference>
<evidence type="ECO:0000313" key="2">
    <source>
        <dbReference type="EMBL" id="TCV04180.1"/>
    </source>
</evidence>
<sequence>MASSWIKVEVITPDKPEIHKMAEELSIDPDAVLGKLVRIWAWADQQTIDGNAGSVTKSVLDRIAFVTGFADSLINVGWLAYDGNFLIFPNFDRHNGESSKKRALTNRRVAEHRKNVTQKVTQQALQKALPEEEEEEDINKDPPLTPPKQKKEFPYPDNLNVEAWEEWKRYRKDLKLRSYAPTSRSEGAAITNLINLSGGDLQRQAEIIKQSMANCWQGLFELKHNGGSDAGKQPEHWASGKSRAMQKFLRATEERYGEQYARSVAGDDRAVRGSVDSEERRGTIITMDSCNRATDGNADR</sequence>
<dbReference type="AlphaFoldDB" id="A0A4V2VSY8"/>
<evidence type="ECO:0000313" key="3">
    <source>
        <dbReference type="Proteomes" id="UP000295433"/>
    </source>
</evidence>
<keyword evidence="3" id="KW-1185">Reference proteome</keyword>
<comment type="caution">
    <text evidence="2">The sequence shown here is derived from an EMBL/GenBank/DDBJ whole genome shotgun (WGS) entry which is preliminary data.</text>
</comment>
<organism evidence="2 3">
    <name type="scientific">Samsonia erythrinae</name>
    <dbReference type="NCBI Taxonomy" id="160434"/>
    <lineage>
        <taxon>Bacteria</taxon>
        <taxon>Pseudomonadati</taxon>
        <taxon>Pseudomonadota</taxon>
        <taxon>Gammaproteobacteria</taxon>
        <taxon>Enterobacterales</taxon>
        <taxon>Pectobacteriaceae</taxon>
        <taxon>Samsonia</taxon>
    </lineage>
</organism>
<feature type="region of interest" description="Disordered" evidence="1">
    <location>
        <begin position="113"/>
        <end position="155"/>
    </location>
</feature>
<dbReference type="EMBL" id="SMBY01000011">
    <property type="protein sequence ID" value="TCV04180.1"/>
    <property type="molecule type" value="Genomic_DNA"/>
</dbReference>
<dbReference type="RefSeq" id="WP_230514533.1">
    <property type="nucleotide sequence ID" value="NZ_JAWIZJ010000011.1"/>
</dbReference>
<name>A0A4V2VSY8_9GAMM</name>
<dbReference type="Proteomes" id="UP000295433">
    <property type="component" value="Unassembled WGS sequence"/>
</dbReference>
<accession>A0A4V2VSY8</accession>